<dbReference type="OrthoDB" id="9808735at2"/>
<dbReference type="NCBIfam" id="NF008752">
    <property type="entry name" value="PRK11784.1-4"/>
    <property type="match status" value="1"/>
</dbReference>
<dbReference type="Proteomes" id="UP000305887">
    <property type="component" value="Unassembled WGS sequence"/>
</dbReference>
<dbReference type="GO" id="GO:0004792">
    <property type="term" value="F:thiosulfate-cyanide sulfurtransferase activity"/>
    <property type="evidence" value="ECO:0007669"/>
    <property type="project" value="InterPro"/>
</dbReference>
<dbReference type="Pfam" id="PF00581">
    <property type="entry name" value="Rhodanese"/>
    <property type="match status" value="1"/>
</dbReference>
<evidence type="ECO:0000313" key="4">
    <source>
        <dbReference type="Proteomes" id="UP000305887"/>
    </source>
</evidence>
<gene>
    <name evidence="3" type="primary">mnmH</name>
    <name evidence="3" type="ORF">FHG66_00820</name>
</gene>
<comment type="caution">
    <text evidence="3">The sequence shown here is derived from an EMBL/GenBank/DDBJ whole genome shotgun (WGS) entry which is preliminary data.</text>
</comment>
<sequence>MPRAFASVSEFLAHGFDAVIDVRSPSEYAEDHVPGAVSLPVLSDDERARVGTIYVQDSPFRARKLGAALVARNAAAHIEGPLADKGGSWRPLVYCWRGGQRSGSFTTILGQIGWRAEQVEGGYRSWRRLVQRTLYEETLPHRLILLDGLTGTAKTELLHRLAKLGVQVLDLEGLARHRGSLLGGQPGGQPGQKAFETALVAQLAALDPARPVLAEAESSKVGALSLPPALWSAMQAAPRIEITATLDGRARYLAQAYSDLAFDRDRLEPLLHQLVPLRGRATVDRWVALLRDGRFDELAAALMTDHYDPAYRRSRSRHPVAVLQTVDVGPLTGPDLERAAERIAAAVTAG</sequence>
<dbReference type="PANTHER" id="PTHR30401:SF0">
    <property type="entry name" value="TRNA 2-SELENOURIDINE SYNTHASE"/>
    <property type="match status" value="1"/>
</dbReference>
<dbReference type="SUPFAM" id="SSF52821">
    <property type="entry name" value="Rhodanese/Cell cycle control phosphatase"/>
    <property type="match status" value="1"/>
</dbReference>
<evidence type="ECO:0000259" key="2">
    <source>
        <dbReference type="PROSITE" id="PS50206"/>
    </source>
</evidence>
<feature type="domain" description="Rhodanese" evidence="2">
    <location>
        <begin position="19"/>
        <end position="135"/>
    </location>
</feature>
<dbReference type="InterPro" id="IPR001307">
    <property type="entry name" value="Thiosulphate_STrfase_CS"/>
</dbReference>
<dbReference type="InterPro" id="IPR017582">
    <property type="entry name" value="SelU"/>
</dbReference>
<dbReference type="Pfam" id="PF26341">
    <property type="entry name" value="AAA_SelU"/>
    <property type="match status" value="1"/>
</dbReference>
<dbReference type="GO" id="GO:0043828">
    <property type="term" value="F:tRNA 2-selenouridine synthase activity"/>
    <property type="evidence" value="ECO:0007669"/>
    <property type="project" value="InterPro"/>
</dbReference>
<keyword evidence="4" id="KW-1185">Reference proteome</keyword>
<keyword evidence="1" id="KW-0711">Selenium</keyword>
<proteinExistence type="predicted"/>
<dbReference type="SMART" id="SM00450">
    <property type="entry name" value="RHOD"/>
    <property type="match status" value="1"/>
</dbReference>
<accession>A0A5C4N749</accession>
<dbReference type="InterPro" id="IPR058840">
    <property type="entry name" value="AAA_SelU"/>
</dbReference>
<protein>
    <submittedName>
        <fullName evidence="3">tRNA 2-selenouridine(34) synthase MnmH</fullName>
    </submittedName>
</protein>
<name>A0A5C4N749_9RHOB</name>
<organism evidence="3 4">
    <name type="scientific">Rubellimicrobium rubrum</name>
    <dbReference type="NCBI Taxonomy" id="2585369"/>
    <lineage>
        <taxon>Bacteria</taxon>
        <taxon>Pseudomonadati</taxon>
        <taxon>Pseudomonadota</taxon>
        <taxon>Alphaproteobacteria</taxon>
        <taxon>Rhodobacterales</taxon>
        <taxon>Roseobacteraceae</taxon>
        <taxon>Rubellimicrobium</taxon>
    </lineage>
</organism>
<dbReference type="PROSITE" id="PS00380">
    <property type="entry name" value="RHODANESE_1"/>
    <property type="match status" value="1"/>
</dbReference>
<dbReference type="Gene3D" id="3.40.250.10">
    <property type="entry name" value="Rhodanese-like domain"/>
    <property type="match status" value="1"/>
</dbReference>
<dbReference type="AlphaFoldDB" id="A0A5C4N749"/>
<dbReference type="GO" id="GO:0002098">
    <property type="term" value="P:tRNA wobble uridine modification"/>
    <property type="evidence" value="ECO:0007669"/>
    <property type="project" value="InterPro"/>
</dbReference>
<dbReference type="NCBIfam" id="TIGR03167">
    <property type="entry name" value="tRNA_sel_U_synt"/>
    <property type="match status" value="1"/>
</dbReference>
<evidence type="ECO:0000313" key="3">
    <source>
        <dbReference type="EMBL" id="TNC52871.1"/>
    </source>
</evidence>
<dbReference type="InterPro" id="IPR036873">
    <property type="entry name" value="Rhodanese-like_dom_sf"/>
</dbReference>
<dbReference type="EMBL" id="VDFU01000001">
    <property type="protein sequence ID" value="TNC52871.1"/>
    <property type="molecule type" value="Genomic_DNA"/>
</dbReference>
<dbReference type="NCBIfam" id="NF008750">
    <property type="entry name" value="PRK11784.1-2"/>
    <property type="match status" value="1"/>
</dbReference>
<dbReference type="PROSITE" id="PS50206">
    <property type="entry name" value="RHODANESE_3"/>
    <property type="match status" value="1"/>
</dbReference>
<dbReference type="InterPro" id="IPR001763">
    <property type="entry name" value="Rhodanese-like_dom"/>
</dbReference>
<reference evidence="3 4" key="1">
    <citation type="submission" date="2019-06" db="EMBL/GenBank/DDBJ databases">
        <title>YIM 131921 draft genome.</title>
        <authorList>
            <person name="Jiang L."/>
        </authorList>
    </citation>
    <scope>NUCLEOTIDE SEQUENCE [LARGE SCALE GENOMIC DNA]</scope>
    <source>
        <strain evidence="3 4">YIM 131921</strain>
    </source>
</reference>
<dbReference type="RefSeq" id="WP_139074694.1">
    <property type="nucleotide sequence ID" value="NZ_VDFU01000001.1"/>
</dbReference>
<evidence type="ECO:0000256" key="1">
    <source>
        <dbReference type="ARBA" id="ARBA00023266"/>
    </source>
</evidence>
<dbReference type="PANTHER" id="PTHR30401">
    <property type="entry name" value="TRNA 2-SELENOURIDINE SYNTHASE"/>
    <property type="match status" value="1"/>
</dbReference>